<name>A0A3D8QW90_9HELO</name>
<gene>
    <name evidence="1" type="ORF">BP6252_09687</name>
</gene>
<dbReference type="PANTHER" id="PTHR28152:SF2">
    <property type="entry name" value="N-TERMINAL OF MAOC-LIKE DEHYDRATASE DOMAIN-CONTAINING PROTEIN"/>
    <property type="match status" value="1"/>
</dbReference>
<dbReference type="GO" id="GO:0005739">
    <property type="term" value="C:mitochondrion"/>
    <property type="evidence" value="ECO:0007669"/>
    <property type="project" value="TreeGrafter"/>
</dbReference>
<dbReference type="GO" id="GO:0019171">
    <property type="term" value="F:(3R)-hydroxyacyl-[acyl-carrier-protein] dehydratase activity"/>
    <property type="evidence" value="ECO:0007669"/>
    <property type="project" value="TreeGrafter"/>
</dbReference>
<organism evidence="1 2">
    <name type="scientific">Coleophoma cylindrospora</name>
    <dbReference type="NCBI Taxonomy" id="1849047"/>
    <lineage>
        <taxon>Eukaryota</taxon>
        <taxon>Fungi</taxon>
        <taxon>Dikarya</taxon>
        <taxon>Ascomycota</taxon>
        <taxon>Pezizomycotina</taxon>
        <taxon>Leotiomycetes</taxon>
        <taxon>Helotiales</taxon>
        <taxon>Dermateaceae</taxon>
        <taxon>Coleophoma</taxon>
    </lineage>
</organism>
<dbReference type="InterPro" id="IPR052741">
    <property type="entry name" value="Mitochondrial_HTD2"/>
</dbReference>
<dbReference type="InterPro" id="IPR029069">
    <property type="entry name" value="HotDog_dom_sf"/>
</dbReference>
<sequence length="324" mass="35982">MSRILRRLYSTASPASSISAADVAAQFLARYASTPPLIRKQYLDANQLQLLHHTLPSYSTHPVQDINPGSPIPAGHHLVYFTPSQPLSELAEDGTDTSYNPAPPFTRRMWAGGELEWVQGATMRAGEEAWEETEVKSAAAKRTRAGEDMVVVGVEKRFGNAGGLCMVDRRNWIFRPSLSSAGSVPKSNTIHAPPPTVPFPSGPKTLDLIQTPESLFRFSALTFNGHKIHYNREWCREVEGHRDLVVHGPLNLICLIDFWRTAVHCKGEAAGSLYPRRVQYRNTSPVYANEVYRVLLENETEKVIEARIVDSFGKTALIGTIEGF</sequence>
<dbReference type="STRING" id="1849047.A0A3D8QW90"/>
<dbReference type="Proteomes" id="UP000256645">
    <property type="component" value="Unassembled WGS sequence"/>
</dbReference>
<comment type="caution">
    <text evidence="1">The sequence shown here is derived from an EMBL/GenBank/DDBJ whole genome shotgun (WGS) entry which is preliminary data.</text>
</comment>
<dbReference type="OrthoDB" id="3257538at2759"/>
<dbReference type="Gene3D" id="3.10.129.10">
    <property type="entry name" value="Hotdog Thioesterase"/>
    <property type="match status" value="1"/>
</dbReference>
<evidence type="ECO:0008006" key="3">
    <source>
        <dbReference type="Google" id="ProtNLM"/>
    </source>
</evidence>
<evidence type="ECO:0000313" key="2">
    <source>
        <dbReference type="Proteomes" id="UP000256645"/>
    </source>
</evidence>
<dbReference type="EMBL" id="PDLM01000011">
    <property type="protein sequence ID" value="RDW66052.1"/>
    <property type="molecule type" value="Genomic_DNA"/>
</dbReference>
<dbReference type="PANTHER" id="PTHR28152">
    <property type="entry name" value="HYDROXYACYL-THIOESTER DEHYDRATASE TYPE 2, MITOCHONDRIAL"/>
    <property type="match status" value="1"/>
</dbReference>
<dbReference type="AlphaFoldDB" id="A0A3D8QW90"/>
<reference evidence="1 2" key="1">
    <citation type="journal article" date="2018" name="IMA Fungus">
        <title>IMA Genome-F 9: Draft genome sequence of Annulohypoxylon stygium, Aspergillus mulundensis, Berkeleyomyces basicola (syn. Thielaviopsis basicola), Ceratocystis smalleyi, two Cercospora beticola strains, Coleophoma cylindrospora, Fusarium fracticaudum, Phialophora cf. hyalina, and Morchella septimelata.</title>
        <authorList>
            <person name="Wingfield B.D."/>
            <person name="Bills G.F."/>
            <person name="Dong Y."/>
            <person name="Huang W."/>
            <person name="Nel W.J."/>
            <person name="Swalarsk-Parry B.S."/>
            <person name="Vaghefi N."/>
            <person name="Wilken P.M."/>
            <person name="An Z."/>
            <person name="de Beer Z.W."/>
            <person name="De Vos L."/>
            <person name="Chen L."/>
            <person name="Duong T.A."/>
            <person name="Gao Y."/>
            <person name="Hammerbacher A."/>
            <person name="Kikkert J.R."/>
            <person name="Li Y."/>
            <person name="Li H."/>
            <person name="Li K."/>
            <person name="Li Q."/>
            <person name="Liu X."/>
            <person name="Ma X."/>
            <person name="Naidoo K."/>
            <person name="Pethybridge S.J."/>
            <person name="Sun J."/>
            <person name="Steenkamp E.T."/>
            <person name="van der Nest M.A."/>
            <person name="van Wyk S."/>
            <person name="Wingfield M.J."/>
            <person name="Xiong C."/>
            <person name="Yue Q."/>
            <person name="Zhang X."/>
        </authorList>
    </citation>
    <scope>NUCLEOTIDE SEQUENCE [LARGE SCALE GENOMIC DNA]</scope>
    <source>
        <strain evidence="1 2">BP6252</strain>
    </source>
</reference>
<evidence type="ECO:0000313" key="1">
    <source>
        <dbReference type="EMBL" id="RDW66052.1"/>
    </source>
</evidence>
<proteinExistence type="predicted"/>
<keyword evidence="2" id="KW-1185">Reference proteome</keyword>
<protein>
    <recommendedName>
        <fullName evidence="3">N-terminal of MaoC-like dehydratase domain-containing protein</fullName>
    </recommendedName>
</protein>
<dbReference type="SUPFAM" id="SSF54637">
    <property type="entry name" value="Thioesterase/thiol ester dehydrase-isomerase"/>
    <property type="match status" value="1"/>
</dbReference>
<accession>A0A3D8QW90</accession>